<organism evidence="1 2">
    <name type="scientific">Brassica napus</name>
    <name type="common">Rape</name>
    <dbReference type="NCBI Taxonomy" id="3708"/>
    <lineage>
        <taxon>Eukaryota</taxon>
        <taxon>Viridiplantae</taxon>
        <taxon>Streptophyta</taxon>
        <taxon>Embryophyta</taxon>
        <taxon>Tracheophyta</taxon>
        <taxon>Spermatophyta</taxon>
        <taxon>Magnoliopsida</taxon>
        <taxon>eudicotyledons</taxon>
        <taxon>Gunneridae</taxon>
        <taxon>Pentapetalae</taxon>
        <taxon>rosids</taxon>
        <taxon>malvids</taxon>
        <taxon>Brassicales</taxon>
        <taxon>Brassicaceae</taxon>
        <taxon>Brassiceae</taxon>
        <taxon>Brassica</taxon>
    </lineage>
</organism>
<name>A0ABQ7XBG8_BRANA</name>
<accession>A0ABQ7XBG8</accession>
<proteinExistence type="predicted"/>
<evidence type="ECO:0000313" key="1">
    <source>
        <dbReference type="EMBL" id="KAH0853297.1"/>
    </source>
</evidence>
<dbReference type="EMBL" id="JAGKQM010000804">
    <property type="protein sequence ID" value="KAH0853297.1"/>
    <property type="molecule type" value="Genomic_DNA"/>
</dbReference>
<protein>
    <submittedName>
        <fullName evidence="1">Uncharacterized protein</fullName>
    </submittedName>
</protein>
<dbReference type="Proteomes" id="UP000824890">
    <property type="component" value="Unassembled WGS sequence"/>
</dbReference>
<dbReference type="PANTHER" id="PTHR15678">
    <property type="entry name" value="ANTIGEN MLAA-22-RELATED"/>
    <property type="match status" value="1"/>
</dbReference>
<keyword evidence="2" id="KW-1185">Reference proteome</keyword>
<dbReference type="PANTHER" id="PTHR15678:SF13">
    <property type="entry name" value="FMP27_BLTP2_HOBBIT GFWDK MOTIF-CONTAINING RBG UNIT DOMAIN-CONTAINING PROTEIN"/>
    <property type="match status" value="1"/>
</dbReference>
<evidence type="ECO:0000313" key="2">
    <source>
        <dbReference type="Proteomes" id="UP000824890"/>
    </source>
</evidence>
<reference evidence="1 2" key="1">
    <citation type="submission" date="2021-05" db="EMBL/GenBank/DDBJ databases">
        <title>Genome Assembly of Synthetic Allotetraploid Brassica napus Reveals Homoeologous Exchanges between Subgenomes.</title>
        <authorList>
            <person name="Davis J.T."/>
        </authorList>
    </citation>
    <scope>NUCLEOTIDE SEQUENCE [LARGE SCALE GENOMIC DNA]</scope>
    <source>
        <strain evidence="2">cv. Da-Ae</strain>
        <tissue evidence="1">Seedling</tissue>
    </source>
</reference>
<sequence length="860" mass="94516">MLSLVLGMSVRFRVSSRKCLRDVVVMSETGAFESSSAGEIKFGVGFLSGELCIKVMIYDLDVVMRSSGALSCDKLTLCFQLGYDRAVGIVVIRTMEIVSGDVTMKLDNDFFSQSKRSSATSPSTKKPHKEYQLSALAKYSMYFSEKVRMLSKKWVSFSLPKLDVRCVNRKHDLFAVNNVTAIILRSIKSKSVEDSGDITRLMELNEIHLFREAESSILEIIKVDVVSFIEIPFQPVLPINANLEIELGGTQCNLFISRLEPWLSLLFPEKRTLVVQEEICTREKLKAADMKTIMWTCTFSAPEMTMLCDTGLEVLHKSMFSGAGDAFSRRRWLLVATSSSTCISLLSFRSSSRVLCCSRSLYLSIGAPMVSSRPKVSSTPLFYGDSRSVNLCRSFTRRLTLYSPPHRGLISVSSNRRSVYFILSLSMSLRLEDPHRRSPSISSQAHSQTTTSDVLTVVSGIPHKTRFLDPKLFQFRVMGSPSLISLTTVAGHSREIEETFSTDDTAAAVLPQALHSSITFGDLMYCIGGVPPFSWRPDLKTKQCIRLSSLHNSPSISVPTIPFRSASFLVAALGLKSDSSHPPLQASRAPARNRKIFHHQGVPPSGATLSAVPVTRIPPNSVASHRASSASLFQQGHDSTFLKLGLQILNLGLVSLIAFNYKWSSPLLSQPTVLWGFLISLINCLKTSDGFNGVFTEADLHTTPYFSCAKSLLSNHLPVGSLGSPSPPLASVLVKKRTVLSNTSLLKSVSLPNIKWKSPSISITDLLSCGAVRSGPEDAADFVSSILRGADWVLTSPFHVTISQLSNCVVKALSTHLSLVLNSLSSSDDELSILSAFGIVVYLFNQRGWYIPTCYCNQNN</sequence>
<dbReference type="Pfam" id="PF10344">
    <property type="entry name" value="Hobbit"/>
    <property type="match status" value="1"/>
</dbReference>
<gene>
    <name evidence="1" type="ORF">HID58_093325</name>
</gene>
<comment type="caution">
    <text evidence="1">The sequence shown here is derived from an EMBL/GenBank/DDBJ whole genome shotgun (WGS) entry which is preliminary data.</text>
</comment>
<dbReference type="InterPro" id="IPR045167">
    <property type="entry name" value="Hobbit"/>
</dbReference>